<dbReference type="GO" id="GO:0016818">
    <property type="term" value="F:hydrolase activity, acting on acid anhydrides, in phosphorus-containing anhydrides"/>
    <property type="evidence" value="ECO:0007669"/>
    <property type="project" value="InterPro"/>
</dbReference>
<evidence type="ECO:0000256" key="1">
    <source>
        <dbReference type="ARBA" id="ARBA00022741"/>
    </source>
</evidence>
<dbReference type="Gene3D" id="3.40.50.300">
    <property type="entry name" value="P-loop containing nucleotide triphosphate hydrolases"/>
    <property type="match status" value="2"/>
</dbReference>
<dbReference type="InterPro" id="IPR014013">
    <property type="entry name" value="Helic_SF1/SF2_ATP-bd_DinG/Rad3"/>
</dbReference>
<dbReference type="InterPro" id="IPR045028">
    <property type="entry name" value="DinG/Rad3-like"/>
</dbReference>
<dbReference type="GO" id="GO:0005524">
    <property type="term" value="F:ATP binding"/>
    <property type="evidence" value="ECO:0007669"/>
    <property type="project" value="UniProtKB-KW"/>
</dbReference>
<protein>
    <submittedName>
        <fullName evidence="6">Rad3-related DNA helicases</fullName>
    </submittedName>
</protein>
<dbReference type="Proteomes" id="UP000218765">
    <property type="component" value="Chromosome"/>
</dbReference>
<organism evidence="6 7">
    <name type="scientific">Thiohalobacter thiocyanaticus</name>
    <dbReference type="NCBI Taxonomy" id="585455"/>
    <lineage>
        <taxon>Bacteria</taxon>
        <taxon>Pseudomonadati</taxon>
        <taxon>Pseudomonadota</taxon>
        <taxon>Gammaproteobacteria</taxon>
        <taxon>Thiohalobacterales</taxon>
        <taxon>Thiohalobacteraceae</taxon>
        <taxon>Thiohalobacter</taxon>
    </lineage>
</organism>
<evidence type="ECO:0000259" key="5">
    <source>
        <dbReference type="PROSITE" id="PS51193"/>
    </source>
</evidence>
<comment type="similarity">
    <text evidence="4">Belongs to the helicase family. DinG subfamily.</text>
</comment>
<feature type="domain" description="Helicase ATP-binding" evidence="5">
    <location>
        <begin position="17"/>
        <end position="312"/>
    </location>
</feature>
<dbReference type="KEGG" id="ttc:FOKN1_1785"/>
<gene>
    <name evidence="6" type="ORF">FOKN1_1785</name>
</gene>
<name>A0A1Z4VRA8_9GAMM</name>
<accession>A0A1Z4VRA8</accession>
<dbReference type="PANTHER" id="PTHR11472">
    <property type="entry name" value="DNA REPAIR DEAD HELICASE RAD3/XP-D SUBFAMILY MEMBER"/>
    <property type="match status" value="1"/>
</dbReference>
<keyword evidence="3" id="KW-0067">ATP-binding</keyword>
<keyword evidence="2" id="KW-0378">Hydrolase</keyword>
<dbReference type="EMBL" id="AP018052">
    <property type="protein sequence ID" value="BAZ94171.1"/>
    <property type="molecule type" value="Genomic_DNA"/>
</dbReference>
<dbReference type="Pfam" id="PF00270">
    <property type="entry name" value="DEAD"/>
    <property type="match status" value="1"/>
</dbReference>
<evidence type="ECO:0000313" key="7">
    <source>
        <dbReference type="Proteomes" id="UP000218765"/>
    </source>
</evidence>
<dbReference type="RefSeq" id="WP_231971484.1">
    <property type="nucleotide sequence ID" value="NZ_AP018052.1"/>
</dbReference>
<dbReference type="InterPro" id="IPR006555">
    <property type="entry name" value="ATP-dep_Helicase_C"/>
</dbReference>
<dbReference type="AlphaFoldDB" id="A0A1Z4VRA8"/>
<dbReference type="PROSITE" id="PS51193">
    <property type="entry name" value="HELICASE_ATP_BIND_2"/>
    <property type="match status" value="1"/>
</dbReference>
<dbReference type="GO" id="GO:0006281">
    <property type="term" value="P:DNA repair"/>
    <property type="evidence" value="ECO:0007669"/>
    <property type="project" value="TreeGrafter"/>
</dbReference>
<dbReference type="Pfam" id="PF13307">
    <property type="entry name" value="Helicase_C_2"/>
    <property type="match status" value="1"/>
</dbReference>
<keyword evidence="6" id="KW-0347">Helicase</keyword>
<dbReference type="InterPro" id="IPR027417">
    <property type="entry name" value="P-loop_NTPase"/>
</dbReference>
<reference evidence="6 7" key="1">
    <citation type="submission" date="2017-05" db="EMBL/GenBank/DDBJ databases">
        <title>Thiocyanate degradation by Thiohalobacter thiocyanaticus FOKN1.</title>
        <authorList>
            <person name="Oshiki M."/>
            <person name="Fukushima T."/>
            <person name="Kawano S."/>
            <person name="Nakagawa J."/>
        </authorList>
    </citation>
    <scope>NUCLEOTIDE SEQUENCE [LARGE SCALE GENOMIC DNA]</scope>
    <source>
        <strain evidence="6 7">FOKN1</strain>
    </source>
</reference>
<sequence>MTELDSTAFELLGSTGPFAELVSGFNVREPQLRMAAAVEQAIDAREQLVVEAGTGTGKTYAYLVPVLHSGKRAILSTGTRHLQDQLFHSDLPRVCEALGVQPKLALLKGRSNYLCLHRLQLTLEEGRFARRRQAAEVQAINDWSGRTRTGDVSELSDVPEDAPVWPRVTSTADNCLGSDCPSYRDCFVLKARRRAQEAEVVVVNHHLLSADMALKEEGFGELLPGAEVVVIDEAHQLPETAAQFFGLSLGSRQLQQLARDAKAEHLREAGDMQNLPDSADALDKAAADLRLAFGQGNRRLPWKDIRHKPEVESALADLRSVLEQLRTWLETAAPRGKGLEGCWHRAEQLAHKLARVCAEADGEYVQWLETYTRSFAIHLTPLNVAGIFQQQLARLPATWVFTSATLAVGQDFHHFTGQLGLHEPHTLQLESPFDFQSNSLLYVPPALPEPNSPSYTGAVMDHAEHLIEASGGRAFLLFTSHRALQAAADRLQESEYPVLVQGQMPKRELLRRFRELGNAVLLGTSSFWEGVDVRGEALSLVLIDKLPFAAPGDPVVQARIDRLREAGGNPFMEFQVPGAVITLKQGVGRLIRDAADRGVLVLCDPRLLNKPYGRVFRRSLPPMPLTRELREVEAFFAAGMTDKGEQARA</sequence>
<dbReference type="PANTHER" id="PTHR11472:SF34">
    <property type="entry name" value="REGULATOR OF TELOMERE ELONGATION HELICASE 1"/>
    <property type="match status" value="1"/>
</dbReference>
<dbReference type="GO" id="GO:0003678">
    <property type="term" value="F:DNA helicase activity"/>
    <property type="evidence" value="ECO:0007669"/>
    <property type="project" value="TreeGrafter"/>
</dbReference>
<dbReference type="GO" id="GO:0003676">
    <property type="term" value="F:nucleic acid binding"/>
    <property type="evidence" value="ECO:0007669"/>
    <property type="project" value="InterPro"/>
</dbReference>
<evidence type="ECO:0000256" key="2">
    <source>
        <dbReference type="ARBA" id="ARBA00022801"/>
    </source>
</evidence>
<dbReference type="InterPro" id="IPR011545">
    <property type="entry name" value="DEAD/DEAH_box_helicase_dom"/>
</dbReference>
<evidence type="ECO:0000256" key="4">
    <source>
        <dbReference type="ARBA" id="ARBA00038058"/>
    </source>
</evidence>
<dbReference type="SMART" id="SM00491">
    <property type="entry name" value="HELICc2"/>
    <property type="match status" value="1"/>
</dbReference>
<proteinExistence type="inferred from homology"/>
<evidence type="ECO:0000256" key="3">
    <source>
        <dbReference type="ARBA" id="ARBA00022840"/>
    </source>
</evidence>
<dbReference type="SUPFAM" id="SSF52540">
    <property type="entry name" value="P-loop containing nucleoside triphosphate hydrolases"/>
    <property type="match status" value="2"/>
</dbReference>
<keyword evidence="7" id="KW-1185">Reference proteome</keyword>
<keyword evidence="1" id="KW-0547">Nucleotide-binding</keyword>
<evidence type="ECO:0000313" key="6">
    <source>
        <dbReference type="EMBL" id="BAZ94171.1"/>
    </source>
</evidence>